<reference evidence="4 5" key="1">
    <citation type="submission" date="2019-05" db="EMBL/GenBank/DDBJ databases">
        <title>Emergence of the Ug99 lineage of the wheat stem rust pathogen through somatic hybridization.</title>
        <authorList>
            <person name="Li F."/>
            <person name="Upadhyaya N.M."/>
            <person name="Sperschneider J."/>
            <person name="Matny O."/>
            <person name="Nguyen-Phuc H."/>
            <person name="Mago R."/>
            <person name="Raley C."/>
            <person name="Miller M.E."/>
            <person name="Silverstein K.A.T."/>
            <person name="Henningsen E."/>
            <person name="Hirsch C.D."/>
            <person name="Visser B."/>
            <person name="Pretorius Z.A."/>
            <person name="Steffenson B.J."/>
            <person name="Schwessinger B."/>
            <person name="Dodds P.N."/>
            <person name="Figueroa M."/>
        </authorList>
    </citation>
    <scope>NUCLEOTIDE SEQUENCE [LARGE SCALE GENOMIC DNA]</scope>
    <source>
        <strain evidence="3">21-0</strain>
        <strain evidence="2 5">Ug99</strain>
    </source>
</reference>
<feature type="region of interest" description="Disordered" evidence="1">
    <location>
        <begin position="1"/>
        <end position="71"/>
    </location>
</feature>
<sequence length="127" mass="13654">MGPPGLATTTSLRLPMSHSETPQPFPLRLTTTPQPNSATDTPTQLPPHTTRRASHKPHSAQIEAHSPHPLSIHPIPIPLACSCHPLPPFTPTQQSPSPNLPPSALFAIHQNGNPARAQSPIHTNWTL</sequence>
<evidence type="ECO:0000256" key="1">
    <source>
        <dbReference type="SAM" id="MobiDB-lite"/>
    </source>
</evidence>
<evidence type="ECO:0000313" key="4">
    <source>
        <dbReference type="Proteomes" id="UP000324748"/>
    </source>
</evidence>
<feature type="compositionally biased region" description="Basic residues" evidence="1">
    <location>
        <begin position="49"/>
        <end position="58"/>
    </location>
</feature>
<keyword evidence="4" id="KW-1185">Reference proteome</keyword>
<protein>
    <submittedName>
        <fullName evidence="3">Uncharacterized protein</fullName>
    </submittedName>
</protein>
<evidence type="ECO:0000313" key="2">
    <source>
        <dbReference type="EMBL" id="KAA1091903.1"/>
    </source>
</evidence>
<accession>A0A5B0PDA2</accession>
<dbReference type="EMBL" id="VDEP01000380">
    <property type="protein sequence ID" value="KAA1091903.1"/>
    <property type="molecule type" value="Genomic_DNA"/>
</dbReference>
<dbReference type="EMBL" id="VSWC01000054">
    <property type="protein sequence ID" value="KAA1099575.1"/>
    <property type="molecule type" value="Genomic_DNA"/>
</dbReference>
<dbReference type="AlphaFoldDB" id="A0A5B0PDA2"/>
<feature type="compositionally biased region" description="Polar residues" evidence="1">
    <location>
        <begin position="7"/>
        <end position="22"/>
    </location>
</feature>
<proteinExistence type="predicted"/>
<evidence type="ECO:0000313" key="3">
    <source>
        <dbReference type="EMBL" id="KAA1099575.1"/>
    </source>
</evidence>
<organism evidence="3 4">
    <name type="scientific">Puccinia graminis f. sp. tritici</name>
    <dbReference type="NCBI Taxonomy" id="56615"/>
    <lineage>
        <taxon>Eukaryota</taxon>
        <taxon>Fungi</taxon>
        <taxon>Dikarya</taxon>
        <taxon>Basidiomycota</taxon>
        <taxon>Pucciniomycotina</taxon>
        <taxon>Pucciniomycetes</taxon>
        <taxon>Pucciniales</taxon>
        <taxon>Pucciniaceae</taxon>
        <taxon>Puccinia</taxon>
    </lineage>
</organism>
<evidence type="ECO:0000313" key="5">
    <source>
        <dbReference type="Proteomes" id="UP000325313"/>
    </source>
</evidence>
<dbReference type="Proteomes" id="UP000324748">
    <property type="component" value="Unassembled WGS sequence"/>
</dbReference>
<dbReference type="Proteomes" id="UP000325313">
    <property type="component" value="Unassembled WGS sequence"/>
</dbReference>
<gene>
    <name evidence="3" type="ORF">PGT21_012909</name>
    <name evidence="2" type="ORF">PGTUg99_004064</name>
</gene>
<name>A0A5B0PDA2_PUCGR</name>
<feature type="compositionally biased region" description="Polar residues" evidence="1">
    <location>
        <begin position="29"/>
        <end position="47"/>
    </location>
</feature>
<comment type="caution">
    <text evidence="3">The sequence shown here is derived from an EMBL/GenBank/DDBJ whole genome shotgun (WGS) entry which is preliminary data.</text>
</comment>